<accession>A0ABX1E236</accession>
<evidence type="ECO:0000313" key="3">
    <source>
        <dbReference type="Proteomes" id="UP000787635"/>
    </source>
</evidence>
<keyword evidence="1" id="KW-0812">Transmembrane</keyword>
<dbReference type="Pfam" id="PF06532">
    <property type="entry name" value="NrsF"/>
    <property type="match status" value="1"/>
</dbReference>
<sequence>MKETTVQTDELISRLSQGLTPVRRVMPPLLGALSWLSLAAVLIGVVVLISGLRHDLEQRLMLMHEQVNMVAGLATGTAAAIAAFHLALPDRSERWALLPLPFAAFWVSGLGWGCLTDFVDQGFPALSTSFGCLSFIIAFGVPMTLGMLWMTRHAARIRPGPVAALAGLAAAAIASCGLTLVHHLDAAAMVLIWHGGSVLLVMLLSRRWGPRALRAMGE</sequence>
<feature type="transmembrane region" description="Helical" evidence="1">
    <location>
        <begin position="69"/>
        <end position="88"/>
    </location>
</feature>
<proteinExistence type="predicted"/>
<keyword evidence="3" id="KW-1185">Reference proteome</keyword>
<feature type="transmembrane region" description="Helical" evidence="1">
    <location>
        <begin position="125"/>
        <end position="150"/>
    </location>
</feature>
<reference evidence="2 3" key="1">
    <citation type="submission" date="2020-03" db="EMBL/GenBank/DDBJ databases">
        <title>Roseomonas selenitidurans sp. nov. isolated from urban soil.</title>
        <authorList>
            <person name="Liu H."/>
        </authorList>
    </citation>
    <scope>NUCLEOTIDE SEQUENCE [LARGE SCALE GENOMIC DNA]</scope>
    <source>
        <strain evidence="2 3">BU-1</strain>
    </source>
</reference>
<feature type="transmembrane region" description="Helical" evidence="1">
    <location>
        <begin position="95"/>
        <end position="113"/>
    </location>
</feature>
<comment type="caution">
    <text evidence="2">The sequence shown here is derived from an EMBL/GenBank/DDBJ whole genome shotgun (WGS) entry which is preliminary data.</text>
</comment>
<feature type="transmembrane region" description="Helical" evidence="1">
    <location>
        <begin position="186"/>
        <end position="204"/>
    </location>
</feature>
<evidence type="ECO:0000313" key="2">
    <source>
        <dbReference type="EMBL" id="NKC29817.1"/>
    </source>
</evidence>
<protein>
    <submittedName>
        <fullName evidence="2">DUF1109 domain-containing protein</fullName>
    </submittedName>
</protein>
<dbReference type="InterPro" id="IPR009495">
    <property type="entry name" value="NrsF"/>
</dbReference>
<feature type="transmembrane region" description="Helical" evidence="1">
    <location>
        <begin position="162"/>
        <end position="180"/>
    </location>
</feature>
<keyword evidence="1" id="KW-1133">Transmembrane helix</keyword>
<keyword evidence="1" id="KW-0472">Membrane</keyword>
<dbReference type="Proteomes" id="UP000787635">
    <property type="component" value="Unassembled WGS sequence"/>
</dbReference>
<feature type="transmembrane region" description="Helical" evidence="1">
    <location>
        <begin position="29"/>
        <end position="49"/>
    </location>
</feature>
<evidence type="ECO:0000256" key="1">
    <source>
        <dbReference type="SAM" id="Phobius"/>
    </source>
</evidence>
<organism evidence="2 3">
    <name type="scientific">Falsiroseomonas selenitidurans</name>
    <dbReference type="NCBI Taxonomy" id="2716335"/>
    <lineage>
        <taxon>Bacteria</taxon>
        <taxon>Pseudomonadati</taxon>
        <taxon>Pseudomonadota</taxon>
        <taxon>Alphaproteobacteria</taxon>
        <taxon>Acetobacterales</taxon>
        <taxon>Roseomonadaceae</taxon>
        <taxon>Falsiroseomonas</taxon>
    </lineage>
</organism>
<gene>
    <name evidence="2" type="ORF">HEQ75_03005</name>
</gene>
<name>A0ABX1E236_9PROT</name>
<dbReference type="EMBL" id="JAAVNE010000003">
    <property type="protein sequence ID" value="NKC29817.1"/>
    <property type="molecule type" value="Genomic_DNA"/>
</dbReference>